<dbReference type="Proteomes" id="UP000265140">
    <property type="component" value="Chromosome 8"/>
</dbReference>
<name>A0AAY5KRV0_ESOLU</name>
<sequence>VYINHFRGTFGRLSALCRRLSALCRRLSALCRRLSALCRRLSALCRRLSALCRRLSALCRRLSALCRRLSALCRRLSALCRRLSALCRRLSALCRRLSALCRRLSALCRRLSALCRRLSALCRRLSALCRRLSALCRRLSALCRRLSALCRRLSALCRRLSALCRRLSALCRRLSALCRLVTPPGVWNTLAIPTAELKAGTGARARGWARGTQVSALVLPKRAVRSSITQLSPGNTHPCRLTWKPVSRAVLTGGLVTACWKIMVATQNIDTLGPMWTFSLRSALTFVASILDINGCELCYFEGTANVHCYTSCTLTTLHCSKVSFLQCCHMKR</sequence>
<evidence type="ECO:0000313" key="2">
    <source>
        <dbReference type="Proteomes" id="UP000265140"/>
    </source>
</evidence>
<organism evidence="1 2">
    <name type="scientific">Esox lucius</name>
    <name type="common">Northern pike</name>
    <dbReference type="NCBI Taxonomy" id="8010"/>
    <lineage>
        <taxon>Eukaryota</taxon>
        <taxon>Metazoa</taxon>
        <taxon>Chordata</taxon>
        <taxon>Craniata</taxon>
        <taxon>Vertebrata</taxon>
        <taxon>Euteleostomi</taxon>
        <taxon>Actinopterygii</taxon>
        <taxon>Neopterygii</taxon>
        <taxon>Teleostei</taxon>
        <taxon>Protacanthopterygii</taxon>
        <taxon>Esociformes</taxon>
        <taxon>Esocidae</taxon>
        <taxon>Esox</taxon>
    </lineage>
</organism>
<reference evidence="1" key="2">
    <citation type="submission" date="2025-08" db="UniProtKB">
        <authorList>
            <consortium name="Ensembl"/>
        </authorList>
    </citation>
    <scope>IDENTIFICATION</scope>
</reference>
<gene>
    <name evidence="1" type="primary">FBXL22</name>
</gene>
<accession>A0AAY5KRV0</accession>
<protein>
    <submittedName>
        <fullName evidence="1">Uncharacterized protein</fullName>
    </submittedName>
</protein>
<dbReference type="Ensembl" id="ENSELUT00000102736.1">
    <property type="protein sequence ID" value="ENSELUP00000091416.1"/>
    <property type="gene ID" value="ENSELUG00000041674.1"/>
</dbReference>
<dbReference type="GeneTree" id="ENSGT01120000277176"/>
<reference evidence="1" key="3">
    <citation type="submission" date="2025-09" db="UniProtKB">
        <authorList>
            <consortium name="Ensembl"/>
        </authorList>
    </citation>
    <scope>IDENTIFICATION</scope>
</reference>
<reference evidence="1 2" key="1">
    <citation type="submission" date="2020-02" db="EMBL/GenBank/DDBJ databases">
        <title>Esox lucius (northern pike) genome, fEsoLuc1, primary haplotype.</title>
        <authorList>
            <person name="Myers G."/>
            <person name="Karagic N."/>
            <person name="Meyer A."/>
            <person name="Pippel M."/>
            <person name="Reichard M."/>
            <person name="Winkler S."/>
            <person name="Tracey A."/>
            <person name="Sims Y."/>
            <person name="Howe K."/>
            <person name="Rhie A."/>
            <person name="Formenti G."/>
            <person name="Durbin R."/>
            <person name="Fedrigo O."/>
            <person name="Jarvis E.D."/>
        </authorList>
    </citation>
    <scope>NUCLEOTIDE SEQUENCE [LARGE SCALE GENOMIC DNA]</scope>
</reference>
<keyword evidence="2" id="KW-1185">Reference proteome</keyword>
<dbReference type="Gene3D" id="1.20.58.60">
    <property type="match status" value="1"/>
</dbReference>
<dbReference type="AlphaFoldDB" id="A0AAY5KRV0"/>
<evidence type="ECO:0000313" key="1">
    <source>
        <dbReference type="Ensembl" id="ENSELUP00000091416.1"/>
    </source>
</evidence>
<proteinExistence type="predicted"/>